<evidence type="ECO:0008006" key="8">
    <source>
        <dbReference type="Google" id="ProtNLM"/>
    </source>
</evidence>
<accession>A0A0P7KJ73</accession>
<dbReference type="Pfam" id="PF07264">
    <property type="entry name" value="EI24"/>
    <property type="match status" value="1"/>
</dbReference>
<gene>
    <name evidence="6" type="ORF">AKJ29_14015</name>
</gene>
<keyword evidence="3 5" id="KW-1133">Transmembrane helix</keyword>
<keyword evidence="4 5" id="KW-0472">Membrane</keyword>
<evidence type="ECO:0000313" key="6">
    <source>
        <dbReference type="EMBL" id="KPN63729.1"/>
    </source>
</evidence>
<proteinExistence type="predicted"/>
<keyword evidence="2 5" id="KW-0812">Transmembrane</keyword>
<evidence type="ECO:0000256" key="4">
    <source>
        <dbReference type="ARBA" id="ARBA00023136"/>
    </source>
</evidence>
<feature type="transmembrane region" description="Helical" evidence="5">
    <location>
        <begin position="190"/>
        <end position="218"/>
    </location>
</feature>
<reference evidence="6 7" key="1">
    <citation type="submission" date="2015-09" db="EMBL/GenBank/DDBJ databases">
        <title>Draft genome sequence of Aliiroseovarius crassostreae CV919-312TSm, the causative agent of Roseovarius Oyster Disease (formerly Juvenile Oyster Disease).</title>
        <authorList>
            <person name="Kessner L."/>
            <person name="Spinard E."/>
            <person name="Nelson D."/>
        </authorList>
    </citation>
    <scope>NUCLEOTIDE SEQUENCE [LARGE SCALE GENOMIC DNA]</scope>
    <source>
        <strain evidence="6 7">CV919-312</strain>
    </source>
</reference>
<sequence>MIDDFFRALAQLSDPRFRKVLLKGLGLTVGLLVAITWVMVTLVGFVIPDVLSLPFVGEVSFVGGVAMWVAALLMIVLSAVLMVPVAGAFTGLFLDEVADAVEARHYPYLAPNAAQPISAAIRESLGFFGVIVGVNLVALILFFFVGPLAPILFYAVNGYLLGREYFTMAAMRRMEREAAHALRKRHNTQIWIAGILMAVPLSIPLVNLLIPILGAATFTHMFQRLSGR</sequence>
<dbReference type="STRING" id="154981.AKJ29_14015"/>
<evidence type="ECO:0000313" key="7">
    <source>
        <dbReference type="Proteomes" id="UP000050471"/>
    </source>
</evidence>
<dbReference type="OrthoDB" id="5421146at2"/>
<evidence type="ECO:0000256" key="3">
    <source>
        <dbReference type="ARBA" id="ARBA00022989"/>
    </source>
</evidence>
<feature type="transmembrane region" description="Helical" evidence="5">
    <location>
        <begin position="125"/>
        <end position="145"/>
    </location>
</feature>
<feature type="transmembrane region" description="Helical" evidence="5">
    <location>
        <begin position="67"/>
        <end position="94"/>
    </location>
</feature>
<keyword evidence="7" id="KW-1185">Reference proteome</keyword>
<feature type="transmembrane region" description="Helical" evidence="5">
    <location>
        <begin position="151"/>
        <end position="170"/>
    </location>
</feature>
<dbReference type="Proteomes" id="UP000050471">
    <property type="component" value="Unassembled WGS sequence"/>
</dbReference>
<evidence type="ECO:0000256" key="1">
    <source>
        <dbReference type="ARBA" id="ARBA00004141"/>
    </source>
</evidence>
<dbReference type="EMBL" id="LKBA01000006">
    <property type="protein sequence ID" value="KPN63729.1"/>
    <property type="molecule type" value="Genomic_DNA"/>
</dbReference>
<name>A0A0P7KJ73_9RHOB</name>
<protein>
    <recommendedName>
        <fullName evidence="8">Cysteine biosynthesis protein CysZ</fullName>
    </recommendedName>
</protein>
<organism evidence="6 7">
    <name type="scientific">Aliiroseovarius crassostreae</name>
    <dbReference type="NCBI Taxonomy" id="154981"/>
    <lineage>
        <taxon>Bacteria</taxon>
        <taxon>Pseudomonadati</taxon>
        <taxon>Pseudomonadota</taxon>
        <taxon>Alphaproteobacteria</taxon>
        <taxon>Rhodobacterales</taxon>
        <taxon>Paracoccaceae</taxon>
        <taxon>Aliiroseovarius</taxon>
    </lineage>
</organism>
<dbReference type="RefSeq" id="WP_055190358.1">
    <property type="nucleotide sequence ID" value="NZ_FPBS01000027.1"/>
</dbReference>
<dbReference type="InterPro" id="IPR059112">
    <property type="entry name" value="CysZ/EI24"/>
</dbReference>
<evidence type="ECO:0000256" key="5">
    <source>
        <dbReference type="SAM" id="Phobius"/>
    </source>
</evidence>
<comment type="caution">
    <text evidence="6">The sequence shown here is derived from an EMBL/GenBank/DDBJ whole genome shotgun (WGS) entry which is preliminary data.</text>
</comment>
<evidence type="ECO:0000256" key="2">
    <source>
        <dbReference type="ARBA" id="ARBA00022692"/>
    </source>
</evidence>
<feature type="transmembrane region" description="Helical" evidence="5">
    <location>
        <begin position="20"/>
        <end position="47"/>
    </location>
</feature>
<comment type="subcellular location">
    <subcellularLocation>
        <location evidence="1">Membrane</location>
        <topology evidence="1">Multi-pass membrane protein</topology>
    </subcellularLocation>
</comment>
<dbReference type="AlphaFoldDB" id="A0A0P7KJ73"/>